<gene>
    <name evidence="4" type="ORF">I316_06061</name>
</gene>
<feature type="domain" description="UFSP1/2/DUB catalytic" evidence="3">
    <location>
        <begin position="319"/>
        <end position="523"/>
    </location>
</feature>
<dbReference type="Gene3D" id="3.90.70.130">
    <property type="match status" value="1"/>
</dbReference>
<reference evidence="5" key="2">
    <citation type="submission" date="2013-12" db="EMBL/GenBank/DDBJ databases">
        <title>Evolution of pathogenesis and genome organization in the Tremellales.</title>
        <authorList>
            <person name="Cuomo C."/>
            <person name="Litvintseva A."/>
            <person name="Heitman J."/>
            <person name="Chen Y."/>
            <person name="Sun S."/>
            <person name="Springer D."/>
            <person name="Dromer F."/>
            <person name="Young S."/>
            <person name="Zeng Q."/>
            <person name="Chapman S."/>
            <person name="Gujja S."/>
            <person name="Saif S."/>
            <person name="Birren B."/>
        </authorList>
    </citation>
    <scope>NUCLEOTIDE SEQUENCE [LARGE SCALE GENOMIC DNA]</scope>
    <source>
        <strain evidence="5">BCC8398</strain>
    </source>
</reference>
<feature type="compositionally biased region" description="Low complexity" evidence="2">
    <location>
        <begin position="141"/>
        <end position="167"/>
    </location>
</feature>
<feature type="region of interest" description="Disordered" evidence="2">
    <location>
        <begin position="132"/>
        <end position="195"/>
    </location>
</feature>
<feature type="region of interest" description="Disordered" evidence="2">
    <location>
        <begin position="617"/>
        <end position="720"/>
    </location>
</feature>
<dbReference type="GO" id="GO:0016787">
    <property type="term" value="F:hydrolase activity"/>
    <property type="evidence" value="ECO:0007669"/>
    <property type="project" value="UniProtKB-KW"/>
</dbReference>
<evidence type="ECO:0000313" key="5">
    <source>
        <dbReference type="Proteomes" id="UP000092666"/>
    </source>
</evidence>
<feature type="compositionally biased region" description="Basic and acidic residues" evidence="2">
    <location>
        <begin position="617"/>
        <end position="629"/>
    </location>
</feature>
<keyword evidence="5" id="KW-1185">Reference proteome</keyword>
<accession>A0A1B9GM92</accession>
<reference evidence="4 5" key="1">
    <citation type="submission" date="2013-07" db="EMBL/GenBank/DDBJ databases">
        <title>The Genome Sequence of Cryptococcus heveanensis BCC8398.</title>
        <authorList>
            <consortium name="The Broad Institute Genome Sequencing Platform"/>
            <person name="Cuomo C."/>
            <person name="Litvintseva A."/>
            <person name="Chen Y."/>
            <person name="Heitman J."/>
            <person name="Sun S."/>
            <person name="Springer D."/>
            <person name="Dromer F."/>
            <person name="Young S.K."/>
            <person name="Zeng Q."/>
            <person name="Gargeya S."/>
            <person name="Fitzgerald M."/>
            <person name="Abouelleil A."/>
            <person name="Alvarado L."/>
            <person name="Berlin A.M."/>
            <person name="Chapman S.B."/>
            <person name="Dewar J."/>
            <person name="Goldberg J."/>
            <person name="Griggs A."/>
            <person name="Gujja S."/>
            <person name="Hansen M."/>
            <person name="Howarth C."/>
            <person name="Imamovic A."/>
            <person name="Larimer J."/>
            <person name="McCowan C."/>
            <person name="Murphy C."/>
            <person name="Pearson M."/>
            <person name="Priest M."/>
            <person name="Roberts A."/>
            <person name="Saif S."/>
            <person name="Shea T."/>
            <person name="Sykes S."/>
            <person name="Wortman J."/>
            <person name="Nusbaum C."/>
            <person name="Birren B."/>
        </authorList>
    </citation>
    <scope>NUCLEOTIDE SEQUENCE [LARGE SCALE GENOMIC DNA]</scope>
    <source>
        <strain evidence="4 5">BCC8398</strain>
    </source>
</reference>
<proteinExistence type="predicted"/>
<dbReference type="STRING" id="1296120.A0A1B9GM92"/>
<keyword evidence="1" id="KW-0378">Hydrolase</keyword>
<feature type="compositionally biased region" description="Polar residues" evidence="2">
    <location>
        <begin position="534"/>
        <end position="555"/>
    </location>
</feature>
<evidence type="ECO:0000259" key="3">
    <source>
        <dbReference type="Pfam" id="PF07910"/>
    </source>
</evidence>
<feature type="region of interest" description="Disordered" evidence="2">
    <location>
        <begin position="524"/>
        <end position="599"/>
    </location>
</feature>
<dbReference type="OrthoDB" id="288987at2759"/>
<dbReference type="Pfam" id="PF07910">
    <property type="entry name" value="Peptidase_C78"/>
    <property type="match status" value="1"/>
</dbReference>
<feature type="compositionally biased region" description="Low complexity" evidence="2">
    <location>
        <begin position="685"/>
        <end position="720"/>
    </location>
</feature>
<dbReference type="AlphaFoldDB" id="A0A1B9GM92"/>
<sequence length="782" mass="86093">MPVCPICAEPQDADQAAFEHHVNQHFSSNPTAGPIGGHDNNRSKLLQGTGLSRSDLDHAYVRETKGLSGASTDHTRYACFCAVYHHHHPVVTASQAEVSSLFALTSFELETCPICQFPLSYLTPSEVETHLDACLDPPPTSTATSSASHPTSESVSQTHALSKASSSSRKRDYEAAKPAANPPLNTHDLAQPWNSGTDWEMELDVDDDRKYVHDFSVNGNSAMQGQGRDGKCHRNEVDEGWDGPAKPGGWMDWASKKVERGDKWWDPIDGSTDILPPNFSPGLILALAQVLRAAAHQKVTRRAVLCRDVVHIKGIWKFDMGWGCGYRNAQMAMTSLLSIKAYQPIFDMVNNGSEPGIRRIQGWIQEAWGEGYDREGCKQLKGKILGTRKWIGPSDLYAMFTYKRIPCELYDFPKPKDTQDGSRTAHIALQQWVKAYFGPSEPHQQRSAFDVMMHTTDDGLGRGEAVRVSNKFPLILQHSGHSRTIVGYEENARGDINLLLFDPGRSIPKDIRSVALNQFELQQQQRHQRCPPETSRQSSHSTTIAASVPANSTSLDTDEQRSTRRPSLPPLLTKRSSKSNNYLENTHESRPFSPPFTNGHAEVMYPSLAKPIAMRDSDEGKSIGERGSERQSWGQGQGPGSDHIRGGAVNSSDVQLEDDEEITPSGWVRKKQSTQDHTSAYARTGSTSAVSTFSPSSGFTSKFKSKLTSSGSGPSSSAASRSYISAGVGSLDTIKTLNYFRVNLGALSKQTQYQVLAFTGGEVLSTDERERRKEIRSTVVRA</sequence>
<organism evidence="4 5">
    <name type="scientific">Kwoniella heveanensis BCC8398</name>
    <dbReference type="NCBI Taxonomy" id="1296120"/>
    <lineage>
        <taxon>Eukaryota</taxon>
        <taxon>Fungi</taxon>
        <taxon>Dikarya</taxon>
        <taxon>Basidiomycota</taxon>
        <taxon>Agaricomycotina</taxon>
        <taxon>Tremellomycetes</taxon>
        <taxon>Tremellales</taxon>
        <taxon>Cryptococcaceae</taxon>
        <taxon>Kwoniella</taxon>
    </lineage>
</organism>
<evidence type="ECO:0000256" key="2">
    <source>
        <dbReference type="SAM" id="MobiDB-lite"/>
    </source>
</evidence>
<evidence type="ECO:0000313" key="4">
    <source>
        <dbReference type="EMBL" id="OCF32147.1"/>
    </source>
</evidence>
<dbReference type="InterPro" id="IPR012462">
    <property type="entry name" value="UFSP1/2_DUB_cat"/>
</dbReference>
<protein>
    <recommendedName>
        <fullName evidence="3">UFSP1/2/DUB catalytic domain-containing protein</fullName>
    </recommendedName>
</protein>
<dbReference type="Proteomes" id="UP000092666">
    <property type="component" value="Unassembled WGS sequence"/>
</dbReference>
<name>A0A1B9GM92_9TREE</name>
<dbReference type="EMBL" id="KI669510">
    <property type="protein sequence ID" value="OCF32147.1"/>
    <property type="molecule type" value="Genomic_DNA"/>
</dbReference>
<evidence type="ECO:0000256" key="1">
    <source>
        <dbReference type="ARBA" id="ARBA00022801"/>
    </source>
</evidence>